<name>A0A0N0BIK3_9HYME</name>
<dbReference type="Proteomes" id="UP000053105">
    <property type="component" value="Unassembled WGS sequence"/>
</dbReference>
<protein>
    <submittedName>
        <fullName evidence="1">Protein G12</fullName>
    </submittedName>
</protein>
<dbReference type="AlphaFoldDB" id="A0A0N0BIK3"/>
<evidence type="ECO:0000313" key="2">
    <source>
        <dbReference type="Proteomes" id="UP000053105"/>
    </source>
</evidence>
<dbReference type="InterPro" id="IPR010629">
    <property type="entry name" value="Ins_allergen"/>
</dbReference>
<dbReference type="Pfam" id="PF06757">
    <property type="entry name" value="Ins_allergen_rp"/>
    <property type="match status" value="5"/>
</dbReference>
<dbReference type="EMBL" id="KQ435729">
    <property type="protein sequence ID" value="KOX77672.1"/>
    <property type="molecule type" value="Genomic_DNA"/>
</dbReference>
<sequence length="783" mass="89251">MTNLIDDANTNHTMCLDTVIYLLTNVLLVYIKSQEKFHVVVLQPAIEVITMKFAVVLFAAFVAFATVNSHTLPDFGKGPLHEDIQYFLDLIPMDQVMGVVLEYAAEDAEFQNLINYCKTSDFKLMIKEIEAIPEFHEFADYLQKNVLGIEFPSFNKLKVETFASSELTKDLQDFLNLVDKKKIMNIVLSYLEDDEVQRALAVMHSEDFHALVRKVEAMREYQDLVRYLEDAGLDMTSLINKIHKLFGMEDYVPPYSIETFANLGGLKGLVNDVIAALPVDKLEALYEEKLRTSAAFKNLIDKLHSQDFQNIVSTVYKTPVFLEMRRKVIKDGVDLTPFRDFVEKFLGIPLPRVDSRAIIFASSELTKDLQDFLNLVDKKKIMNIVLSYLEDDEVQRALAVMHSEDFHALVRKVEAMREYQDLVRYLEDAGLDMTSLINKIHKLFGMEDYVPPYSIETFANLGGLKGLVNDVIAALPVDKLEALYKEKLRTSAAFKNLIDKLHSQDFQNIVSTVFEAMREYQDLVRYLEDAGLDMTSLINKIHKLFGMEDYVPPYSIETFANLGGLKGLVNDVIAALPVDKLEALYKEKLRTSAAFKNLIDKLHSQDFQNIVSTVYKTPVFLEMRRKVIKDGVDLTPFRDFVEKFLGIPLPRVDSRAIIFASSELTKDLQDFLNLVDKKKIMNIVLSYLEDDEVQRALAVMHSEDFHALVRKVEAMREYQDLVRYLEDAGLDMTSLINKIHKLFGMEDYVPPYSIETFANLGGLKGLVNDVIAALPAAVQTVKA</sequence>
<reference evidence="1 2" key="1">
    <citation type="submission" date="2015-07" db="EMBL/GenBank/DDBJ databases">
        <title>The genome of Melipona quadrifasciata.</title>
        <authorList>
            <person name="Pan H."/>
            <person name="Kapheim K."/>
        </authorList>
    </citation>
    <scope>NUCLEOTIDE SEQUENCE [LARGE SCALE GENOMIC DNA]</scope>
    <source>
        <strain evidence="1">0111107301</strain>
        <tissue evidence="1">Whole body</tissue>
    </source>
</reference>
<dbReference type="PANTHER" id="PTHR21163">
    <property type="entry name" value="PROTEIN G12"/>
    <property type="match status" value="1"/>
</dbReference>
<keyword evidence="2" id="KW-1185">Reference proteome</keyword>
<organism evidence="1 2">
    <name type="scientific">Melipona quadrifasciata</name>
    <dbReference type="NCBI Taxonomy" id="166423"/>
    <lineage>
        <taxon>Eukaryota</taxon>
        <taxon>Metazoa</taxon>
        <taxon>Ecdysozoa</taxon>
        <taxon>Arthropoda</taxon>
        <taxon>Hexapoda</taxon>
        <taxon>Insecta</taxon>
        <taxon>Pterygota</taxon>
        <taxon>Neoptera</taxon>
        <taxon>Endopterygota</taxon>
        <taxon>Hymenoptera</taxon>
        <taxon>Apocrita</taxon>
        <taxon>Aculeata</taxon>
        <taxon>Apoidea</taxon>
        <taxon>Anthophila</taxon>
        <taxon>Apidae</taxon>
        <taxon>Melipona</taxon>
    </lineage>
</organism>
<dbReference type="OrthoDB" id="7882129at2759"/>
<evidence type="ECO:0000313" key="1">
    <source>
        <dbReference type="EMBL" id="KOX77672.1"/>
    </source>
</evidence>
<proteinExistence type="predicted"/>
<accession>A0A0N0BIK3</accession>
<gene>
    <name evidence="1" type="ORF">WN51_09337</name>
</gene>
<dbReference type="PANTHER" id="PTHR21163:SF1">
    <property type="entry name" value="PROTEIN G12"/>
    <property type="match status" value="1"/>
</dbReference>